<dbReference type="SUPFAM" id="SSF54565">
    <property type="entry name" value="Ribosomal protein S16"/>
    <property type="match status" value="1"/>
</dbReference>
<evidence type="ECO:0000313" key="6">
    <source>
        <dbReference type="Proteomes" id="UP000176512"/>
    </source>
</evidence>
<dbReference type="AlphaFoldDB" id="A0A1G1YMN6"/>
<evidence type="ECO:0000313" key="5">
    <source>
        <dbReference type="EMBL" id="OGY53622.1"/>
    </source>
</evidence>
<dbReference type="InterPro" id="IPR000307">
    <property type="entry name" value="Ribosomal_bS16"/>
</dbReference>
<evidence type="ECO:0000256" key="1">
    <source>
        <dbReference type="ARBA" id="ARBA00022980"/>
    </source>
</evidence>
<dbReference type="NCBIfam" id="TIGR00002">
    <property type="entry name" value="S16"/>
    <property type="match status" value="1"/>
</dbReference>
<dbReference type="GO" id="GO:0003735">
    <property type="term" value="F:structural constituent of ribosome"/>
    <property type="evidence" value="ECO:0007669"/>
    <property type="project" value="InterPro"/>
</dbReference>
<dbReference type="PANTHER" id="PTHR12919">
    <property type="entry name" value="30S RIBOSOMAL PROTEIN S16"/>
    <property type="match status" value="1"/>
</dbReference>
<protein>
    <recommendedName>
        <fullName evidence="3">30S ribosomal protein S16</fullName>
    </recommendedName>
</protein>
<dbReference type="GO" id="GO:0015935">
    <property type="term" value="C:small ribosomal subunit"/>
    <property type="evidence" value="ECO:0007669"/>
    <property type="project" value="TreeGrafter"/>
</dbReference>
<keyword evidence="1 5" id="KW-0689">Ribosomal protein</keyword>
<feature type="compositionally biased region" description="Polar residues" evidence="4">
    <location>
        <begin position="117"/>
        <end position="152"/>
    </location>
</feature>
<dbReference type="Proteomes" id="UP000176512">
    <property type="component" value="Unassembled WGS sequence"/>
</dbReference>
<dbReference type="GO" id="GO:0005737">
    <property type="term" value="C:cytoplasm"/>
    <property type="evidence" value="ECO:0007669"/>
    <property type="project" value="UniProtKB-ARBA"/>
</dbReference>
<evidence type="ECO:0000256" key="3">
    <source>
        <dbReference type="ARBA" id="ARBA00035310"/>
    </source>
</evidence>
<sequence length="152" mass="16628">MIRFMRIGRKNQPSFKIVVTEKAKSSTGGRFVEEVGFYNPVTKEKVIQAERIRYWISQGAQPTPTASNLFISEKVIEGKKAPKHKKSKKKEETKPSRSETSPDLPAEASAEEGGGSLTSAKINQESAETPVAQTSPNPTPEQPSQASPEEGK</sequence>
<name>A0A1G1YMN6_9BACT</name>
<comment type="caution">
    <text evidence="5">The sequence shown here is derived from an EMBL/GenBank/DDBJ whole genome shotgun (WGS) entry which is preliminary data.</text>
</comment>
<reference evidence="5 6" key="1">
    <citation type="journal article" date="2016" name="Nat. Commun.">
        <title>Thousands of microbial genomes shed light on interconnected biogeochemical processes in an aquifer system.</title>
        <authorList>
            <person name="Anantharaman K."/>
            <person name="Brown C.T."/>
            <person name="Hug L.A."/>
            <person name="Sharon I."/>
            <person name="Castelle C.J."/>
            <person name="Probst A.J."/>
            <person name="Thomas B.C."/>
            <person name="Singh A."/>
            <person name="Wilkins M.J."/>
            <person name="Karaoz U."/>
            <person name="Brodie E.L."/>
            <person name="Williams K.H."/>
            <person name="Hubbard S.S."/>
            <person name="Banfield J.F."/>
        </authorList>
    </citation>
    <scope>NUCLEOTIDE SEQUENCE [LARGE SCALE GENOMIC DNA]</scope>
</reference>
<dbReference type="InterPro" id="IPR023803">
    <property type="entry name" value="Ribosomal_bS16_dom_sf"/>
</dbReference>
<evidence type="ECO:0000256" key="2">
    <source>
        <dbReference type="ARBA" id="ARBA00023274"/>
    </source>
</evidence>
<feature type="region of interest" description="Disordered" evidence="4">
    <location>
        <begin position="75"/>
        <end position="152"/>
    </location>
</feature>
<gene>
    <name evidence="5" type="ORF">A3A24_03000</name>
</gene>
<proteinExistence type="predicted"/>
<dbReference type="EMBL" id="MHIP01000051">
    <property type="protein sequence ID" value="OGY53622.1"/>
    <property type="molecule type" value="Genomic_DNA"/>
</dbReference>
<dbReference type="Gene3D" id="3.30.1320.10">
    <property type="match status" value="1"/>
</dbReference>
<dbReference type="Pfam" id="PF00886">
    <property type="entry name" value="Ribosomal_S16"/>
    <property type="match status" value="1"/>
</dbReference>
<organism evidence="5 6">
    <name type="scientific">Candidatus Buchananbacteria bacterium RIFCSPLOWO2_01_FULL_46_12</name>
    <dbReference type="NCBI Taxonomy" id="1797546"/>
    <lineage>
        <taxon>Bacteria</taxon>
        <taxon>Candidatus Buchananiibacteriota</taxon>
    </lineage>
</organism>
<keyword evidence="2" id="KW-0687">Ribonucleoprotein</keyword>
<accession>A0A1G1YMN6</accession>
<dbReference type="GO" id="GO:0006412">
    <property type="term" value="P:translation"/>
    <property type="evidence" value="ECO:0007669"/>
    <property type="project" value="InterPro"/>
</dbReference>
<evidence type="ECO:0000256" key="4">
    <source>
        <dbReference type="SAM" id="MobiDB-lite"/>
    </source>
</evidence>
<dbReference type="PANTHER" id="PTHR12919:SF20">
    <property type="entry name" value="SMALL RIBOSOMAL SUBUNIT PROTEIN BS16M"/>
    <property type="match status" value="1"/>
</dbReference>